<dbReference type="CDD" id="cd20335">
    <property type="entry name" value="BRcat_RBR"/>
    <property type="match status" value="1"/>
</dbReference>
<accession>A0A9Q8QE76</accession>
<dbReference type="SUPFAM" id="SSF57850">
    <property type="entry name" value="RING/U-box"/>
    <property type="match status" value="1"/>
</dbReference>
<feature type="region of interest" description="Disordered" evidence="10">
    <location>
        <begin position="260"/>
        <end position="287"/>
    </location>
</feature>
<sequence length="473" mass="51868">MSPFNSGVLREAEQGVVMTDMDEQPPGTVDGEQTEGTNKTKVEQTAGEQTRDEERTNEHTDIEQTGEDEQAASIEQIVVKGQIEDVEQTEQTEEEDEQAEGIEQIVDKEQNESVEHRQSADQIDDASLQLILQLQMEDLVALDEKKKGKQREGEVSDTDVALGLAKENLEIAIIEHGDRQMCISIARAVFSDAPAIQACTTEEQQATTDRAMAHSLSRRGSTASAGVRATAAGAANDNDELDGLDAELLKKLEGFNAFSESNDASTGGESSSSWAATRRPAFDPDAQDTARETCTGCYDTYAPSVTAKAPCSHLYCRRCLNELFLGASVDETLFPPRCCKQPIPVDEHIDHLSTETVTIFRAKEVEFSTPNRVYCHRPKCSAFLPPQSVRGGSATCGECGARTCAICKGPAHENSDCPEDTSTQELLRVAKENGWQQCKSCRRLVELDHGCNHMSQYLFSSLLWTVLLLRLVL</sequence>
<dbReference type="InterPro" id="IPR044066">
    <property type="entry name" value="TRIAD_supradom"/>
</dbReference>
<dbReference type="GO" id="GO:0016567">
    <property type="term" value="P:protein ubiquitination"/>
    <property type="evidence" value="ECO:0007669"/>
    <property type="project" value="InterPro"/>
</dbReference>
<keyword evidence="7" id="KW-0833">Ubl conjugation pathway</keyword>
<evidence type="ECO:0000256" key="1">
    <source>
        <dbReference type="ARBA" id="ARBA00001798"/>
    </source>
</evidence>
<gene>
    <name evidence="13" type="ORF">JDV02_003908</name>
</gene>
<dbReference type="OrthoDB" id="10009520at2759"/>
<dbReference type="PROSITE" id="PS00518">
    <property type="entry name" value="ZF_RING_1"/>
    <property type="match status" value="1"/>
</dbReference>
<dbReference type="GeneID" id="72065864"/>
<keyword evidence="4" id="KW-0479">Metal-binding</keyword>
<evidence type="ECO:0000256" key="10">
    <source>
        <dbReference type="SAM" id="MobiDB-lite"/>
    </source>
</evidence>
<evidence type="ECO:0000313" key="14">
    <source>
        <dbReference type="Proteomes" id="UP000829364"/>
    </source>
</evidence>
<evidence type="ECO:0000256" key="6">
    <source>
        <dbReference type="ARBA" id="ARBA00022771"/>
    </source>
</evidence>
<dbReference type="PROSITE" id="PS50089">
    <property type="entry name" value="ZF_RING_2"/>
    <property type="match status" value="1"/>
</dbReference>
<dbReference type="PROSITE" id="PS51873">
    <property type="entry name" value="TRIAD"/>
    <property type="match status" value="1"/>
</dbReference>
<feature type="compositionally biased region" description="Basic and acidic residues" evidence="10">
    <location>
        <begin position="49"/>
        <end position="62"/>
    </location>
</feature>
<proteinExistence type="predicted"/>
<dbReference type="PANTHER" id="PTHR11685">
    <property type="entry name" value="RBR FAMILY RING FINGER AND IBR DOMAIN-CONTAINING"/>
    <property type="match status" value="1"/>
</dbReference>
<dbReference type="Pfam" id="PF01485">
    <property type="entry name" value="IBR"/>
    <property type="match status" value="1"/>
</dbReference>
<dbReference type="EMBL" id="CP086356">
    <property type="protein sequence ID" value="UNI17576.1"/>
    <property type="molecule type" value="Genomic_DNA"/>
</dbReference>
<dbReference type="KEGG" id="ptkz:JDV02_003908"/>
<dbReference type="SMART" id="SM00647">
    <property type="entry name" value="IBR"/>
    <property type="match status" value="1"/>
</dbReference>
<dbReference type="InterPro" id="IPR017907">
    <property type="entry name" value="Znf_RING_CS"/>
</dbReference>
<dbReference type="GO" id="GO:0008270">
    <property type="term" value="F:zinc ion binding"/>
    <property type="evidence" value="ECO:0007669"/>
    <property type="project" value="UniProtKB-KW"/>
</dbReference>
<keyword evidence="5" id="KW-0677">Repeat</keyword>
<comment type="catalytic activity">
    <reaction evidence="1">
        <text>[E2 ubiquitin-conjugating enzyme]-S-ubiquitinyl-L-cysteine + [acceptor protein]-L-lysine = [E2 ubiquitin-conjugating enzyme]-L-cysteine + [acceptor protein]-N(6)-ubiquitinyl-L-lysine.</text>
        <dbReference type="EC" id="2.3.2.31"/>
    </reaction>
</comment>
<evidence type="ECO:0000256" key="5">
    <source>
        <dbReference type="ARBA" id="ARBA00022737"/>
    </source>
</evidence>
<dbReference type="Gene3D" id="3.30.40.10">
    <property type="entry name" value="Zinc/RING finger domain, C3HC4 (zinc finger)"/>
    <property type="match status" value="1"/>
</dbReference>
<feature type="domain" description="RING-type" evidence="12">
    <location>
        <begin position="290"/>
        <end position="473"/>
    </location>
</feature>
<dbReference type="RefSeq" id="XP_047841057.1">
    <property type="nucleotide sequence ID" value="XM_047985080.1"/>
</dbReference>
<evidence type="ECO:0000256" key="3">
    <source>
        <dbReference type="ARBA" id="ARBA00022679"/>
    </source>
</evidence>
<reference evidence="13" key="1">
    <citation type="submission" date="2021-11" db="EMBL/GenBank/DDBJ databases">
        <title>Purpureocillium_takamizusanense_genome.</title>
        <authorList>
            <person name="Nguyen N.-H."/>
        </authorList>
    </citation>
    <scope>NUCLEOTIDE SEQUENCE</scope>
    <source>
        <strain evidence="13">PT3</strain>
    </source>
</reference>
<feature type="region of interest" description="Disordered" evidence="10">
    <location>
        <begin position="207"/>
        <end position="229"/>
    </location>
</feature>
<evidence type="ECO:0000313" key="13">
    <source>
        <dbReference type="EMBL" id="UNI17576.1"/>
    </source>
</evidence>
<feature type="compositionally biased region" description="Low complexity" evidence="10">
    <location>
        <begin position="220"/>
        <end position="229"/>
    </location>
</feature>
<dbReference type="Proteomes" id="UP000829364">
    <property type="component" value="Chromosome 3"/>
</dbReference>
<keyword evidence="3" id="KW-0808">Transferase</keyword>
<evidence type="ECO:0000256" key="8">
    <source>
        <dbReference type="ARBA" id="ARBA00022833"/>
    </source>
</evidence>
<protein>
    <recommendedName>
        <fullName evidence="2">RBR-type E3 ubiquitin transferase</fullName>
        <ecNumber evidence="2">2.3.2.31</ecNumber>
    </recommendedName>
</protein>
<evidence type="ECO:0000259" key="12">
    <source>
        <dbReference type="PROSITE" id="PS51873"/>
    </source>
</evidence>
<dbReference type="GO" id="GO:0061630">
    <property type="term" value="F:ubiquitin protein ligase activity"/>
    <property type="evidence" value="ECO:0007669"/>
    <property type="project" value="UniProtKB-EC"/>
</dbReference>
<evidence type="ECO:0000256" key="9">
    <source>
        <dbReference type="PROSITE-ProRule" id="PRU00175"/>
    </source>
</evidence>
<evidence type="ECO:0000256" key="4">
    <source>
        <dbReference type="ARBA" id="ARBA00022723"/>
    </source>
</evidence>
<keyword evidence="14" id="KW-1185">Reference proteome</keyword>
<evidence type="ECO:0000256" key="7">
    <source>
        <dbReference type="ARBA" id="ARBA00022786"/>
    </source>
</evidence>
<evidence type="ECO:0000256" key="2">
    <source>
        <dbReference type="ARBA" id="ARBA00012251"/>
    </source>
</evidence>
<dbReference type="AlphaFoldDB" id="A0A9Q8QE76"/>
<feature type="domain" description="RING-type" evidence="11">
    <location>
        <begin position="294"/>
        <end position="338"/>
    </location>
</feature>
<keyword evidence="6 9" id="KW-0863">Zinc-finger</keyword>
<dbReference type="InterPro" id="IPR001841">
    <property type="entry name" value="Znf_RING"/>
</dbReference>
<dbReference type="InterPro" id="IPR031127">
    <property type="entry name" value="E3_UB_ligase_RBR"/>
</dbReference>
<dbReference type="InterPro" id="IPR013083">
    <property type="entry name" value="Znf_RING/FYVE/PHD"/>
</dbReference>
<name>A0A9Q8QE76_9HYPO</name>
<organism evidence="13 14">
    <name type="scientific">Purpureocillium takamizusanense</name>
    <dbReference type="NCBI Taxonomy" id="2060973"/>
    <lineage>
        <taxon>Eukaryota</taxon>
        <taxon>Fungi</taxon>
        <taxon>Dikarya</taxon>
        <taxon>Ascomycota</taxon>
        <taxon>Pezizomycotina</taxon>
        <taxon>Sordariomycetes</taxon>
        <taxon>Hypocreomycetidae</taxon>
        <taxon>Hypocreales</taxon>
        <taxon>Ophiocordycipitaceae</taxon>
        <taxon>Purpureocillium</taxon>
    </lineage>
</organism>
<dbReference type="InterPro" id="IPR002867">
    <property type="entry name" value="IBR_dom"/>
</dbReference>
<feature type="region of interest" description="Disordered" evidence="10">
    <location>
        <begin position="1"/>
        <end position="71"/>
    </location>
</feature>
<feature type="compositionally biased region" description="Polar residues" evidence="10">
    <location>
        <begin position="260"/>
        <end position="275"/>
    </location>
</feature>
<evidence type="ECO:0000259" key="11">
    <source>
        <dbReference type="PROSITE" id="PS50089"/>
    </source>
</evidence>
<dbReference type="EC" id="2.3.2.31" evidence="2"/>
<keyword evidence="8" id="KW-0862">Zinc</keyword>